<organism evidence="3 4">
    <name type="scientific">Candidatus Phycosocius bacilliformis</name>
    <dbReference type="NCBI Taxonomy" id="1445552"/>
    <lineage>
        <taxon>Bacteria</taxon>
        <taxon>Pseudomonadati</taxon>
        <taxon>Pseudomonadota</taxon>
        <taxon>Alphaproteobacteria</taxon>
        <taxon>Caulobacterales</taxon>
        <taxon>Caulobacterales incertae sedis</taxon>
        <taxon>Candidatus Phycosocius</taxon>
    </lineage>
</organism>
<feature type="chain" id="PRO_5015103140" evidence="2">
    <location>
        <begin position="19"/>
        <end position="321"/>
    </location>
</feature>
<accession>A0A2P2EDI3</accession>
<dbReference type="RefSeq" id="WP_108986000.1">
    <property type="nucleotide sequence ID" value="NZ_BFBR01000010.1"/>
</dbReference>
<feature type="region of interest" description="Disordered" evidence="1">
    <location>
        <begin position="26"/>
        <end position="45"/>
    </location>
</feature>
<keyword evidence="2" id="KW-0732">Signal</keyword>
<gene>
    <name evidence="3" type="ORF">PbB2_02806</name>
</gene>
<dbReference type="AlphaFoldDB" id="A0A2P2EDI3"/>
<dbReference type="OrthoDB" id="185226at2"/>
<evidence type="ECO:0000313" key="4">
    <source>
        <dbReference type="Proteomes" id="UP000245086"/>
    </source>
</evidence>
<proteinExistence type="predicted"/>
<sequence>MKQTVKLTIGICALALLAACGGGGADKAEPKSDVSATASSVSETKGQPTMSVAAAATPVPGQAVRLTLTLTGADGKPLGPDDIATQHEHKIHVMIVDSALEDYTHVHGEPGAQPGQWTVSFTPKYPRQYRVWADFKPASKEQDGHAHDHGKSDHGDEGHSHDKAGHDHGEGSHGQEDADAHNLTPSVTLNVGADKGPEVAATQTLSTKVDGYTLTLSLGGALTADAHTPATLTVADGTGAPLDSLEPLMGAYAHLVGFSADGTTMVHGHPEGAEPKDATARGGPALAFELHPSVAGPHRVFVQVKIGGKVITAPFTMVVAN</sequence>
<dbReference type="PROSITE" id="PS51257">
    <property type="entry name" value="PROKAR_LIPOPROTEIN"/>
    <property type="match status" value="1"/>
</dbReference>
<evidence type="ECO:0000256" key="1">
    <source>
        <dbReference type="SAM" id="MobiDB-lite"/>
    </source>
</evidence>
<protein>
    <submittedName>
        <fullName evidence="3">Uncharacterized protein</fullName>
    </submittedName>
</protein>
<feature type="compositionally biased region" description="Polar residues" evidence="1">
    <location>
        <begin position="34"/>
        <end position="45"/>
    </location>
</feature>
<dbReference type="EMBL" id="BFBR01000010">
    <property type="protein sequence ID" value="GBF59114.1"/>
    <property type="molecule type" value="Genomic_DNA"/>
</dbReference>
<feature type="region of interest" description="Disordered" evidence="1">
    <location>
        <begin position="138"/>
        <end position="180"/>
    </location>
</feature>
<dbReference type="Proteomes" id="UP000245086">
    <property type="component" value="Unassembled WGS sequence"/>
</dbReference>
<feature type="signal peptide" evidence="2">
    <location>
        <begin position="1"/>
        <end position="18"/>
    </location>
</feature>
<comment type="caution">
    <text evidence="3">The sequence shown here is derived from an EMBL/GenBank/DDBJ whole genome shotgun (WGS) entry which is preliminary data.</text>
</comment>
<reference evidence="3" key="1">
    <citation type="journal article" date="2018" name="Genome Announc.">
        <title>Draft Genome Sequence of "Candidatus Phycosocius bacilliformis," an Alphaproteobacterial Ectosymbiont of the Hydrocarbon-Producing Green Alga Botryococcus braunii.</title>
        <authorList>
            <person name="Tanabe Y."/>
            <person name="Yamaguchi H."/>
            <person name="Watanabe M.M."/>
        </authorList>
    </citation>
    <scope>NUCLEOTIDE SEQUENCE [LARGE SCALE GENOMIC DNA]</scope>
    <source>
        <strain evidence="3">BOTRYCO-2</strain>
    </source>
</reference>
<name>A0A2P2EDI3_9PROT</name>
<evidence type="ECO:0000256" key="2">
    <source>
        <dbReference type="SAM" id="SignalP"/>
    </source>
</evidence>
<evidence type="ECO:0000313" key="3">
    <source>
        <dbReference type="EMBL" id="GBF59114.1"/>
    </source>
</evidence>
<keyword evidence="4" id="KW-1185">Reference proteome</keyword>